<dbReference type="NCBIfam" id="TIGR01003">
    <property type="entry name" value="PTS_HPr_family"/>
    <property type="match status" value="1"/>
</dbReference>
<dbReference type="Proteomes" id="UP000711995">
    <property type="component" value="Unassembled WGS sequence"/>
</dbReference>
<dbReference type="PRINTS" id="PR00107">
    <property type="entry name" value="PHOSPHOCPHPR"/>
</dbReference>
<dbReference type="EMBL" id="JAATLJ010000001">
    <property type="protein sequence ID" value="NIZ40052.1"/>
    <property type="molecule type" value="Genomic_DNA"/>
</dbReference>
<comment type="similarity">
    <text evidence="2">Belongs to the HPr family.</text>
</comment>
<evidence type="ECO:0000313" key="6">
    <source>
        <dbReference type="EMBL" id="NIZ40052.1"/>
    </source>
</evidence>
<evidence type="ECO:0000259" key="5">
    <source>
        <dbReference type="PROSITE" id="PS51350"/>
    </source>
</evidence>
<dbReference type="PROSITE" id="PS51350">
    <property type="entry name" value="PTS_HPR_DOM"/>
    <property type="match status" value="1"/>
</dbReference>
<accession>A0A968KS76</accession>
<evidence type="ECO:0000256" key="1">
    <source>
        <dbReference type="ARBA" id="ARBA00004496"/>
    </source>
</evidence>
<evidence type="ECO:0000256" key="2">
    <source>
        <dbReference type="ARBA" id="ARBA00010736"/>
    </source>
</evidence>
<dbReference type="PROSITE" id="PS00369">
    <property type="entry name" value="PTS_HPR_HIS"/>
    <property type="match status" value="1"/>
</dbReference>
<gene>
    <name evidence="6" type="ORF">HCT14_00770</name>
</gene>
<feature type="domain" description="HPr" evidence="5">
    <location>
        <begin position="1"/>
        <end position="88"/>
    </location>
</feature>
<keyword evidence="4" id="KW-0598">Phosphotransferase system</keyword>
<dbReference type="SUPFAM" id="SSF55594">
    <property type="entry name" value="HPr-like"/>
    <property type="match status" value="1"/>
</dbReference>
<sequence>MKSMNVIVKNKDGLHTRPASLIMQCACEFSADVQLIVQDEVVNAKSIMSLIGISAIQGSEVTIVADGEDEDAALVQLADLFDRGFDED</sequence>
<comment type="subcellular location">
    <subcellularLocation>
        <location evidence="1">Cytoplasm</location>
    </subcellularLocation>
</comment>
<keyword evidence="7" id="KW-1185">Reference proteome</keyword>
<dbReference type="Pfam" id="PF00381">
    <property type="entry name" value="PTS-HPr"/>
    <property type="match status" value="1"/>
</dbReference>
<keyword evidence="3" id="KW-0963">Cytoplasm</keyword>
<dbReference type="RefSeq" id="WP_167699660.1">
    <property type="nucleotide sequence ID" value="NZ_CP118174.1"/>
</dbReference>
<evidence type="ECO:0000313" key="7">
    <source>
        <dbReference type="Proteomes" id="UP000711995"/>
    </source>
</evidence>
<dbReference type="PANTHER" id="PTHR33705">
    <property type="entry name" value="PHOSPHOCARRIER PROTEIN HPR"/>
    <property type="match status" value="1"/>
</dbReference>
<dbReference type="AlphaFoldDB" id="A0A968KS76"/>
<evidence type="ECO:0000256" key="3">
    <source>
        <dbReference type="ARBA" id="ARBA00022490"/>
    </source>
</evidence>
<dbReference type="InterPro" id="IPR001020">
    <property type="entry name" value="PTS_HPr_His_P_site"/>
</dbReference>
<evidence type="ECO:0000256" key="4">
    <source>
        <dbReference type="ARBA" id="ARBA00022683"/>
    </source>
</evidence>
<dbReference type="Gene3D" id="3.30.1340.10">
    <property type="entry name" value="HPr-like"/>
    <property type="match status" value="1"/>
</dbReference>
<dbReference type="InterPro" id="IPR050399">
    <property type="entry name" value="HPr"/>
</dbReference>
<dbReference type="InterPro" id="IPR035895">
    <property type="entry name" value="HPr-like_sf"/>
</dbReference>
<dbReference type="GO" id="GO:0009401">
    <property type="term" value="P:phosphoenolpyruvate-dependent sugar phosphotransferase system"/>
    <property type="evidence" value="ECO:0007669"/>
    <property type="project" value="UniProtKB-KW"/>
</dbReference>
<dbReference type="CDD" id="cd00367">
    <property type="entry name" value="PTS-HPr_like"/>
    <property type="match status" value="1"/>
</dbReference>
<dbReference type="PANTHER" id="PTHR33705:SF2">
    <property type="entry name" value="PHOSPHOCARRIER PROTEIN NPR"/>
    <property type="match status" value="1"/>
</dbReference>
<reference evidence="6 7" key="1">
    <citation type="submission" date="2020-03" db="EMBL/GenBank/DDBJ databases">
        <title>Spirochaetal bacteria isolated from arthropods constitute a novel genus Entomospira genus novum within the order Spirochaetales.</title>
        <authorList>
            <person name="Grana-Miraglia L."/>
            <person name="Sikutova S."/>
            <person name="Fingerle V."/>
            <person name="Sing A."/>
            <person name="Castillo-Ramirez S."/>
            <person name="Margos G."/>
            <person name="Rudolf I."/>
        </authorList>
    </citation>
    <scope>NUCLEOTIDE SEQUENCE [LARGE SCALE GENOMIC DNA]</scope>
    <source>
        <strain evidence="6 7">BR193</strain>
    </source>
</reference>
<protein>
    <submittedName>
        <fullName evidence="6">HPr family phosphocarrier protein</fullName>
    </submittedName>
</protein>
<dbReference type="GO" id="GO:0005737">
    <property type="term" value="C:cytoplasm"/>
    <property type="evidence" value="ECO:0007669"/>
    <property type="project" value="UniProtKB-SubCell"/>
</dbReference>
<dbReference type="InterPro" id="IPR000032">
    <property type="entry name" value="HPr-like"/>
</dbReference>
<comment type="caution">
    <text evidence="6">The sequence shown here is derived from an EMBL/GenBank/DDBJ whole genome shotgun (WGS) entry which is preliminary data.</text>
</comment>
<organism evidence="6 7">
    <name type="scientific">Entomospira entomophila</name>
    <dbReference type="NCBI Taxonomy" id="2719988"/>
    <lineage>
        <taxon>Bacteria</taxon>
        <taxon>Pseudomonadati</taxon>
        <taxon>Spirochaetota</taxon>
        <taxon>Spirochaetia</taxon>
        <taxon>Spirochaetales</taxon>
        <taxon>Spirochaetaceae</taxon>
        <taxon>Entomospira</taxon>
    </lineage>
</organism>
<proteinExistence type="inferred from homology"/>
<name>A0A968KS76_9SPIO</name>